<proteinExistence type="predicted"/>
<protein>
    <recommendedName>
        <fullName evidence="3">KOW domain-containing protein</fullName>
    </recommendedName>
</protein>
<organism evidence="1 2">
    <name type="scientific">Borreliella japonica</name>
    <name type="common">Borrelia japonica</name>
    <dbReference type="NCBI Taxonomy" id="34095"/>
    <lineage>
        <taxon>Bacteria</taxon>
        <taxon>Pseudomonadati</taxon>
        <taxon>Spirochaetota</taxon>
        <taxon>Spirochaetia</taxon>
        <taxon>Spirochaetales</taxon>
        <taxon>Borreliaceae</taxon>
        <taxon>Borreliella</taxon>
    </lineage>
</organism>
<name>A0A1G4QBI7_BORJA</name>
<evidence type="ECO:0000313" key="2">
    <source>
        <dbReference type="Proteomes" id="UP000199262"/>
    </source>
</evidence>
<gene>
    <name evidence="1" type="ORF">SAMN02983004_01042</name>
</gene>
<evidence type="ECO:0008006" key="3">
    <source>
        <dbReference type="Google" id="ProtNLM"/>
    </source>
</evidence>
<evidence type="ECO:0000313" key="1">
    <source>
        <dbReference type="EMBL" id="SCW41936.1"/>
    </source>
</evidence>
<dbReference type="EMBL" id="FMTE01000010">
    <property type="protein sequence ID" value="SCW41936.1"/>
    <property type="molecule type" value="Genomic_DNA"/>
</dbReference>
<feature type="non-terminal residue" evidence="1">
    <location>
        <position position="1"/>
    </location>
</feature>
<accession>A0A1G4QBI7</accession>
<dbReference type="AlphaFoldDB" id="A0A1G4QBI7"/>
<sequence length="58" mass="6203">PKVGDYVFLKAGKLVKDGKGATQVGRIKDVSLEQSSKVVLLDVNIGPEYENSGSRKLA</sequence>
<keyword evidence="2" id="KW-1185">Reference proteome</keyword>
<dbReference type="Proteomes" id="UP000199262">
    <property type="component" value="Unassembled WGS sequence"/>
</dbReference>
<reference evidence="2" key="1">
    <citation type="submission" date="2016-10" db="EMBL/GenBank/DDBJ databases">
        <authorList>
            <person name="Varghese N."/>
            <person name="Submissions S."/>
        </authorList>
    </citation>
    <scope>NUCLEOTIDE SEQUENCE [LARGE SCALE GENOMIC DNA]</scope>
    <source>
        <strain evidence="2">ATCC 51557</strain>
    </source>
</reference>